<name>A0A0G0CMZ1_9BACT</name>
<dbReference type="Proteomes" id="UP000034778">
    <property type="component" value="Unassembled WGS sequence"/>
</dbReference>
<dbReference type="AlphaFoldDB" id="A0A0G0CMZ1"/>
<protein>
    <submittedName>
        <fullName evidence="1">Uncharacterized protein</fullName>
    </submittedName>
</protein>
<comment type="caution">
    <text evidence="1">The sequence shown here is derived from an EMBL/GenBank/DDBJ whole genome shotgun (WGS) entry which is preliminary data.</text>
</comment>
<sequence length="173" mass="19754">MRIKSTKKEFIEEIFDSISNIEFFLKDIIENNAVARIKPLSVEIRKLLNPNSNGDSGLKRVEHVIKRTFIFPDRSKILPPTRIDVGLDEYINRMIFSIGGRPVTRIEVVKLVADQKGAHIDDGIDPLHRQSQGTILPLGNPARDKLFFEQNHLYIIEIAKTIVQVVTRQLSRG</sequence>
<gene>
    <name evidence="1" type="ORF">UR35_C0006G0022</name>
</gene>
<evidence type="ECO:0000313" key="1">
    <source>
        <dbReference type="EMBL" id="KKP44787.1"/>
    </source>
</evidence>
<evidence type="ECO:0000313" key="2">
    <source>
        <dbReference type="Proteomes" id="UP000034778"/>
    </source>
</evidence>
<reference evidence="1 2" key="1">
    <citation type="journal article" date="2015" name="Nature">
        <title>rRNA introns, odd ribosomes, and small enigmatic genomes across a large radiation of phyla.</title>
        <authorList>
            <person name="Brown C.T."/>
            <person name="Hug L.A."/>
            <person name="Thomas B.C."/>
            <person name="Sharon I."/>
            <person name="Castelle C.J."/>
            <person name="Singh A."/>
            <person name="Wilkins M.J."/>
            <person name="Williams K.H."/>
            <person name="Banfield J.F."/>
        </authorList>
    </citation>
    <scope>NUCLEOTIDE SEQUENCE [LARGE SCALE GENOMIC DNA]</scope>
</reference>
<dbReference type="EMBL" id="LBOW01000006">
    <property type="protein sequence ID" value="KKP44787.1"/>
    <property type="molecule type" value="Genomic_DNA"/>
</dbReference>
<organism evidence="1 2">
    <name type="scientific">Candidatus Woesebacteria bacterium GW2011_GWB1_33_22</name>
    <dbReference type="NCBI Taxonomy" id="1618566"/>
    <lineage>
        <taxon>Bacteria</taxon>
        <taxon>Candidatus Woeseibacteriota</taxon>
    </lineage>
</organism>
<proteinExistence type="predicted"/>
<accession>A0A0G0CMZ1</accession>